<dbReference type="EMBL" id="AMFJ01036109">
    <property type="protein sequence ID" value="EKD25212.1"/>
    <property type="molecule type" value="Genomic_DNA"/>
</dbReference>
<accession>K1XJ38</accession>
<sequence>MKNIAKKRFKTMVDFLFTAVRKHKIYKSILKIHVTFRILIFIVCLIRFTVATLIFPPLPFGNFILILWLVVLFPIDKVKSKFYYIVNKTRLKWFYTKWLQWVQKFRKKNN</sequence>
<gene>
    <name evidence="1" type="ORF">ACD_80C00102G0004</name>
</gene>
<dbReference type="AlphaFoldDB" id="K1XJ38"/>
<reference evidence="1" key="1">
    <citation type="journal article" date="2012" name="Science">
        <title>Fermentation, hydrogen, and sulfur metabolism in multiple uncultivated bacterial phyla.</title>
        <authorList>
            <person name="Wrighton K.C."/>
            <person name="Thomas B.C."/>
            <person name="Sharon I."/>
            <person name="Miller C.S."/>
            <person name="Castelle C.J."/>
            <person name="VerBerkmoes N.C."/>
            <person name="Wilkins M.J."/>
            <person name="Hettich R.L."/>
            <person name="Lipton M.S."/>
            <person name="Williams K.H."/>
            <person name="Long P.E."/>
            <person name="Banfield J.F."/>
        </authorList>
    </citation>
    <scope>NUCLEOTIDE SEQUENCE [LARGE SCALE GENOMIC DNA]</scope>
</reference>
<evidence type="ECO:0000313" key="1">
    <source>
        <dbReference type="EMBL" id="EKD25212.1"/>
    </source>
</evidence>
<protein>
    <submittedName>
        <fullName evidence="1">Uncharacterized protein</fullName>
    </submittedName>
</protein>
<proteinExistence type="predicted"/>
<comment type="caution">
    <text evidence="1">The sequence shown here is derived from an EMBL/GenBank/DDBJ whole genome shotgun (WGS) entry which is preliminary data.</text>
</comment>
<organism evidence="1">
    <name type="scientific">uncultured bacterium</name>
    <name type="common">gcode 4</name>
    <dbReference type="NCBI Taxonomy" id="1234023"/>
    <lineage>
        <taxon>Bacteria</taxon>
        <taxon>environmental samples</taxon>
    </lineage>
</organism>
<name>K1XJ38_9BACT</name>